<dbReference type="OrthoDB" id="9757939at2"/>
<dbReference type="Proteomes" id="UP000095544">
    <property type="component" value="Unassembled WGS sequence"/>
</dbReference>
<dbReference type="RefSeq" id="WP_055151577.1">
    <property type="nucleotide sequence ID" value="NZ_CYZU01000007.1"/>
</dbReference>
<evidence type="ECO:0000313" key="4">
    <source>
        <dbReference type="EMBL" id="CUO00210.1"/>
    </source>
</evidence>
<dbReference type="InterPro" id="IPR049174">
    <property type="entry name" value="Beta-AFase-like"/>
</dbReference>
<dbReference type="SUPFAM" id="SSF48208">
    <property type="entry name" value="Six-hairpin glycosidases"/>
    <property type="match status" value="1"/>
</dbReference>
<feature type="domain" description="Non-reducing end beta-L-arabinofuranosidase-like GH127 middle" evidence="2">
    <location>
        <begin position="427"/>
        <end position="516"/>
    </location>
</feature>
<protein>
    <submittedName>
        <fullName evidence="4">Uncharacterized protein conserved in bacteria</fullName>
    </submittedName>
</protein>
<dbReference type="InterPro" id="IPR049046">
    <property type="entry name" value="Beta-AFase-like_GH127_middle"/>
</dbReference>
<dbReference type="STRING" id="39482.ERS852491_01024"/>
<dbReference type="Pfam" id="PF07944">
    <property type="entry name" value="Beta-AFase-like_GH127_cat"/>
    <property type="match status" value="1"/>
</dbReference>
<sequence>MKQTKMEIRDVFWSGQIEKMCESIIPYQYEVLSDAVPGIPKSHAIENFRIAAKLADGEYAGMLFQDSDVAKWIEGAAYSLRIKENPKLESEIDELIEIIGRAQQSDGYLNTYYTCVRKGERLTNIAHGHEMYCAGHLAEAAAAYAEATGKERLLQIAERYMDWFMERIGPEEGKLHIYPGHPELELALYRLYQYTQKETYLDFMKYLLLERGKQPSFLLNDSGFGEQFKDKWFGLEYHQAQKPVQEQREAVGHAVRAMYLYSGLADLAYETGDEKTIRALDALWQDVTKRKMYITGAVGADEHGEAFSVPYDLPNDRAYAETCASIGLVFWARRMLRLKLDSQYSDIMELALYNGVLSGMSDNGKEYFYVNPLMLNPREADQRYDLRHVKTSRVTWFGCACCPPNAARTITSLDKYVYDYNQEENQLAIHLYIGGKIYLEEGGLWEITGDYLGVGRLEIKYSGQQKEMSVRLRKPGWSKSIGVLVNGEEIQPEEVTGYMGINKAWCDGDVIQLQFDIQSRFVYANPKVSADSGRAAILRGPIVYCLEEADNGEDLNALIAESICGTQEMGQEREGREEIYPPVYIRGYREYQNSGNHELYSFEQPERKKVTMKAVPYARWGNRGIGEMLVWVRR</sequence>
<dbReference type="PANTHER" id="PTHR43465">
    <property type="entry name" value="DUF1680 DOMAIN PROTEIN (AFU_ORTHOLOGUE AFUA_1G08910)"/>
    <property type="match status" value="1"/>
</dbReference>
<evidence type="ECO:0000259" key="3">
    <source>
        <dbReference type="Pfam" id="PF20737"/>
    </source>
</evidence>
<evidence type="ECO:0000259" key="1">
    <source>
        <dbReference type="Pfam" id="PF07944"/>
    </source>
</evidence>
<dbReference type="InterPro" id="IPR049049">
    <property type="entry name" value="Beta-AFase-like_GH127_C"/>
</dbReference>
<evidence type="ECO:0000259" key="2">
    <source>
        <dbReference type="Pfam" id="PF20736"/>
    </source>
</evidence>
<feature type="domain" description="Non-reducing end beta-L-arabinofuranosidase-like GH127 C-terminal" evidence="3">
    <location>
        <begin position="520"/>
        <end position="633"/>
    </location>
</feature>
<gene>
    <name evidence="4" type="ORF">ERS852491_01024</name>
</gene>
<organism evidence="4 5">
    <name type="scientific">Faecalicatena contorta</name>
    <dbReference type="NCBI Taxonomy" id="39482"/>
    <lineage>
        <taxon>Bacteria</taxon>
        <taxon>Bacillati</taxon>
        <taxon>Bacillota</taxon>
        <taxon>Clostridia</taxon>
        <taxon>Lachnospirales</taxon>
        <taxon>Lachnospiraceae</taxon>
        <taxon>Faecalicatena</taxon>
    </lineage>
</organism>
<dbReference type="InterPro" id="IPR012878">
    <property type="entry name" value="Beta-AFase-like_GH127_cat"/>
</dbReference>
<dbReference type="PANTHER" id="PTHR43465:SF2">
    <property type="entry name" value="DUF1680 DOMAIN PROTEIN (AFU_ORTHOLOGUE AFUA_1G08910)"/>
    <property type="match status" value="1"/>
</dbReference>
<dbReference type="Pfam" id="PF20736">
    <property type="entry name" value="Glyco_hydro127M"/>
    <property type="match status" value="1"/>
</dbReference>
<dbReference type="EMBL" id="CYZU01000007">
    <property type="protein sequence ID" value="CUO00210.1"/>
    <property type="molecule type" value="Genomic_DNA"/>
</dbReference>
<reference evidence="4 5" key="1">
    <citation type="submission" date="2015-09" db="EMBL/GenBank/DDBJ databases">
        <authorList>
            <consortium name="Pathogen Informatics"/>
        </authorList>
    </citation>
    <scope>NUCLEOTIDE SEQUENCE [LARGE SCALE GENOMIC DNA]</scope>
    <source>
        <strain evidence="4 5">2789STDY5834876</strain>
    </source>
</reference>
<feature type="domain" description="Non-reducing end beta-L-arabinofuranosidase-like GH127 catalytic" evidence="1">
    <location>
        <begin position="8"/>
        <end position="414"/>
    </location>
</feature>
<evidence type="ECO:0000313" key="5">
    <source>
        <dbReference type="Proteomes" id="UP000095544"/>
    </source>
</evidence>
<accession>A0A174BKF0</accession>
<name>A0A174BKF0_9FIRM</name>
<dbReference type="InterPro" id="IPR008928">
    <property type="entry name" value="6-hairpin_glycosidase_sf"/>
</dbReference>
<dbReference type="AlphaFoldDB" id="A0A174BKF0"/>
<proteinExistence type="predicted"/>
<dbReference type="GO" id="GO:0005975">
    <property type="term" value="P:carbohydrate metabolic process"/>
    <property type="evidence" value="ECO:0007669"/>
    <property type="project" value="InterPro"/>
</dbReference>
<dbReference type="Pfam" id="PF20737">
    <property type="entry name" value="Glyco_hydro127C"/>
    <property type="match status" value="1"/>
</dbReference>